<dbReference type="RefSeq" id="WP_203228874.1">
    <property type="nucleotide sequence ID" value="NZ_RRUE01000001.1"/>
</dbReference>
<proteinExistence type="predicted"/>
<dbReference type="PANTHER" id="PTHR21666:SF270">
    <property type="entry name" value="MUREIN HYDROLASE ACTIVATOR ENVC"/>
    <property type="match status" value="1"/>
</dbReference>
<dbReference type="Proteomes" id="UP000270261">
    <property type="component" value="Unassembled WGS sequence"/>
</dbReference>
<comment type="caution">
    <text evidence="3">The sequence shown here is derived from an EMBL/GenBank/DDBJ whole genome shotgun (WGS) entry which is preliminary data.</text>
</comment>
<dbReference type="EMBL" id="RRUE01000001">
    <property type="protein sequence ID" value="RRN45546.1"/>
    <property type="molecule type" value="Genomic_DNA"/>
</dbReference>
<dbReference type="PROSITE" id="PS51257">
    <property type="entry name" value="PROKAR_LIPOPROTEIN"/>
    <property type="match status" value="1"/>
</dbReference>
<dbReference type="InterPro" id="IPR050570">
    <property type="entry name" value="Cell_wall_metabolism_enzyme"/>
</dbReference>
<feature type="compositionally biased region" description="Low complexity" evidence="1">
    <location>
        <begin position="222"/>
        <end position="243"/>
    </location>
</feature>
<feature type="domain" description="M23ase beta-sheet core" evidence="2">
    <location>
        <begin position="278"/>
        <end position="371"/>
    </location>
</feature>
<feature type="region of interest" description="Disordered" evidence="1">
    <location>
        <begin position="357"/>
        <end position="378"/>
    </location>
</feature>
<feature type="region of interest" description="Disordered" evidence="1">
    <location>
        <begin position="153"/>
        <end position="191"/>
    </location>
</feature>
<gene>
    <name evidence="3" type="ORF">EHV23_05020</name>
</gene>
<dbReference type="GO" id="GO:0004222">
    <property type="term" value="F:metalloendopeptidase activity"/>
    <property type="evidence" value="ECO:0007669"/>
    <property type="project" value="TreeGrafter"/>
</dbReference>
<evidence type="ECO:0000256" key="1">
    <source>
        <dbReference type="SAM" id="MobiDB-lite"/>
    </source>
</evidence>
<evidence type="ECO:0000259" key="2">
    <source>
        <dbReference type="Pfam" id="PF01551"/>
    </source>
</evidence>
<feature type="region of interest" description="Disordered" evidence="1">
    <location>
        <begin position="35"/>
        <end position="89"/>
    </location>
</feature>
<name>A0A426FS62_9BURK</name>
<dbReference type="Pfam" id="PF01551">
    <property type="entry name" value="Peptidase_M23"/>
    <property type="match status" value="1"/>
</dbReference>
<dbReference type="CDD" id="cd12797">
    <property type="entry name" value="M23_peptidase"/>
    <property type="match status" value="1"/>
</dbReference>
<feature type="compositionally biased region" description="Low complexity" evidence="1">
    <location>
        <begin position="163"/>
        <end position="185"/>
    </location>
</feature>
<protein>
    <submittedName>
        <fullName evidence="3">M23 family metallopeptidase</fullName>
    </submittedName>
</protein>
<organism evidence="3 4">
    <name type="scientific">Lautropia dentalis</name>
    <dbReference type="NCBI Taxonomy" id="2490857"/>
    <lineage>
        <taxon>Bacteria</taxon>
        <taxon>Pseudomonadati</taxon>
        <taxon>Pseudomonadota</taxon>
        <taxon>Betaproteobacteria</taxon>
        <taxon>Burkholderiales</taxon>
        <taxon>Burkholderiaceae</taxon>
        <taxon>Lautropia</taxon>
    </lineage>
</organism>
<keyword evidence="4" id="KW-1185">Reference proteome</keyword>
<dbReference type="Gene3D" id="2.70.70.10">
    <property type="entry name" value="Glucose Permease (Domain IIA)"/>
    <property type="match status" value="1"/>
</dbReference>
<feature type="compositionally biased region" description="Gly residues" evidence="1">
    <location>
        <begin position="153"/>
        <end position="162"/>
    </location>
</feature>
<dbReference type="PANTHER" id="PTHR21666">
    <property type="entry name" value="PEPTIDASE-RELATED"/>
    <property type="match status" value="1"/>
</dbReference>
<dbReference type="AlphaFoldDB" id="A0A426FS62"/>
<dbReference type="InterPro" id="IPR016047">
    <property type="entry name" value="M23ase_b-sheet_dom"/>
</dbReference>
<dbReference type="SUPFAM" id="SSF51261">
    <property type="entry name" value="Duplicated hybrid motif"/>
    <property type="match status" value="1"/>
</dbReference>
<dbReference type="InterPro" id="IPR011055">
    <property type="entry name" value="Dup_hybrid_motif"/>
</dbReference>
<evidence type="ECO:0000313" key="4">
    <source>
        <dbReference type="Proteomes" id="UP000270261"/>
    </source>
</evidence>
<reference evidence="3 4" key="1">
    <citation type="submission" date="2018-11" db="EMBL/GenBank/DDBJ databases">
        <title>Genome sequencing of Lautropia sp. KCOM 2505 (= ChDC F240).</title>
        <authorList>
            <person name="Kook J.-K."/>
            <person name="Park S.-N."/>
            <person name="Lim Y.K."/>
        </authorList>
    </citation>
    <scope>NUCLEOTIDE SEQUENCE [LARGE SCALE GENOMIC DNA]</scope>
    <source>
        <strain evidence="3 4">KCOM 2505</strain>
    </source>
</reference>
<evidence type="ECO:0000313" key="3">
    <source>
        <dbReference type="EMBL" id="RRN45546.1"/>
    </source>
</evidence>
<accession>A0A426FS62</accession>
<sequence length="378" mass="37369">MILKLDALNRQTRPLLVASLAVLMAGCAATRPAPVVHRTPMPEKSRTTTVQTLPGDVSKHPGGPGPLGQSGYGQPSADGQAGRGQGEAVDTAQVTPIYQGAINTPGRWGLPDDVGVKVGPQGIKRAYGTPRPPLPRAEQVARAVQTGAVGMGAAGQAGGGNPAAGAGRAAQGAPGAPQAGQAGARDQGGRAGAAAGAAGAAASAAVASPVTAPGEIGKGKSAPAGTQAAADRAGAAAESQPAAGKTPAVPSATRNFDGVRFSWPLAGSVLQGFDGVNNKGLLLSGKTGEAVQAAADGKVIFSGEGPRGYGNLIIIKHSNEMLSVYAHNRSLAVKEGQQVTRGQKIGELGTAGGNQSALHFEVRQAGKPVDPAGVLPKR</sequence>
<feature type="region of interest" description="Disordered" evidence="1">
    <location>
        <begin position="216"/>
        <end position="251"/>
    </location>
</feature>